<keyword evidence="2" id="KW-1133">Transmembrane helix</keyword>
<dbReference type="EMBL" id="CACVKT020001799">
    <property type="protein sequence ID" value="CAC5371760.1"/>
    <property type="molecule type" value="Genomic_DNA"/>
</dbReference>
<proteinExistence type="predicted"/>
<keyword evidence="2" id="KW-0472">Membrane</keyword>
<evidence type="ECO:0000313" key="3">
    <source>
        <dbReference type="EMBL" id="CAC5371760.1"/>
    </source>
</evidence>
<feature type="compositionally biased region" description="Basic and acidic residues" evidence="1">
    <location>
        <begin position="339"/>
        <end position="348"/>
    </location>
</feature>
<sequence length="478" mass="54889">MLNNTKVNDSIWVGSFEALLPWIEIRGCYNIPLTCNSLERDEKHAENLQLCQIKCMERRYFAFNKQNERCVCFDEHDVVKKETDNASLCQECIDRGDCNTHATVYKDQSQITWFVIILYDWFLYKQNGMDEELMALHIRISSNIENPVTLCKVSESLTPGIDVWVGVYRQKLYMDNLDKAVLQDFDQIEQYISRCDHLPTNNVLKKAENCSEKHHYICTSDTPIDIQEEPIENTTSNHVCRPEDPYTRKTDNQSSGIIAGTVTSMLVIVAVVVIVVFTYRRFNSKSPKRKDIRSEGEPPKNNMYTKEKNSECQHYAIDMALNPNSFAKPPEANNTKVQKAAEDEKENSRVVSTIVDASNLTKKTTNATANPGYNDLQVKVDTKTNQNEDPQSSNSMANTMKSEDYCLAKPLTYLGEMNSNTDNTDYDHLRSVEHHEKDSVNVYDHVPNIVDSDDTYDHSTINMRESESNNYDHFDVQN</sequence>
<keyword evidence="4" id="KW-1185">Reference proteome</keyword>
<feature type="transmembrane region" description="Helical" evidence="2">
    <location>
        <begin position="257"/>
        <end position="279"/>
    </location>
</feature>
<evidence type="ECO:0000256" key="2">
    <source>
        <dbReference type="SAM" id="Phobius"/>
    </source>
</evidence>
<accession>A0A6J8ATM5</accession>
<organism evidence="3 4">
    <name type="scientific">Mytilus coruscus</name>
    <name type="common">Sea mussel</name>
    <dbReference type="NCBI Taxonomy" id="42192"/>
    <lineage>
        <taxon>Eukaryota</taxon>
        <taxon>Metazoa</taxon>
        <taxon>Spiralia</taxon>
        <taxon>Lophotrochozoa</taxon>
        <taxon>Mollusca</taxon>
        <taxon>Bivalvia</taxon>
        <taxon>Autobranchia</taxon>
        <taxon>Pteriomorphia</taxon>
        <taxon>Mytilida</taxon>
        <taxon>Mytiloidea</taxon>
        <taxon>Mytilidae</taxon>
        <taxon>Mytilinae</taxon>
        <taxon>Mytilus</taxon>
    </lineage>
</organism>
<evidence type="ECO:0000313" key="4">
    <source>
        <dbReference type="Proteomes" id="UP000507470"/>
    </source>
</evidence>
<dbReference type="Proteomes" id="UP000507470">
    <property type="component" value="Unassembled WGS sequence"/>
</dbReference>
<evidence type="ECO:0000256" key="1">
    <source>
        <dbReference type="SAM" id="MobiDB-lite"/>
    </source>
</evidence>
<dbReference type="AlphaFoldDB" id="A0A6J8ATM5"/>
<gene>
    <name evidence="3" type="ORF">MCOR_10103</name>
</gene>
<reference evidence="3 4" key="1">
    <citation type="submission" date="2020-06" db="EMBL/GenBank/DDBJ databases">
        <authorList>
            <person name="Li R."/>
            <person name="Bekaert M."/>
        </authorList>
    </citation>
    <scope>NUCLEOTIDE SEQUENCE [LARGE SCALE GENOMIC DNA]</scope>
    <source>
        <strain evidence="4">wild</strain>
    </source>
</reference>
<feature type="region of interest" description="Disordered" evidence="1">
    <location>
        <begin position="286"/>
        <end position="306"/>
    </location>
</feature>
<dbReference type="OrthoDB" id="6124577at2759"/>
<name>A0A6J8ATM5_MYTCO</name>
<protein>
    <submittedName>
        <fullName evidence="3">Uncharacterized protein</fullName>
    </submittedName>
</protein>
<feature type="region of interest" description="Disordered" evidence="1">
    <location>
        <begin position="325"/>
        <end position="349"/>
    </location>
</feature>
<keyword evidence="2" id="KW-0812">Transmembrane</keyword>